<dbReference type="GO" id="GO:0006044">
    <property type="term" value="P:N-acetylglucosamine metabolic process"/>
    <property type="evidence" value="ECO:0007669"/>
    <property type="project" value="TreeGrafter"/>
</dbReference>
<evidence type="ECO:0008006" key="4">
    <source>
        <dbReference type="Google" id="ProtNLM"/>
    </source>
</evidence>
<dbReference type="Proteomes" id="UP001202479">
    <property type="component" value="Unassembled WGS sequence"/>
</dbReference>
<feature type="compositionally biased region" description="Polar residues" evidence="1">
    <location>
        <begin position="15"/>
        <end position="34"/>
    </location>
</feature>
<dbReference type="RefSeq" id="XP_049181210.1">
    <property type="nucleotide sequence ID" value="XM_049322889.1"/>
</dbReference>
<dbReference type="GeneID" id="73379352"/>
<accession>A0AAI9SZ48</accession>
<dbReference type="EMBL" id="JAHUZD010000030">
    <property type="protein sequence ID" value="KAI3405465.2"/>
    <property type="molecule type" value="Genomic_DNA"/>
</dbReference>
<dbReference type="GO" id="GO:0005737">
    <property type="term" value="C:cytoplasm"/>
    <property type="evidence" value="ECO:0007669"/>
    <property type="project" value="TreeGrafter"/>
</dbReference>
<reference evidence="2" key="1">
    <citation type="journal article" date="2022" name="DNA Res.">
        <title>Genome analysis of five recently described species of the CUG-Ser clade uncovers Candida theae as a new hybrid lineage with pathogenic potential in the Candida parapsilosis species complex.</title>
        <authorList>
            <person name="Mixao V."/>
            <person name="Del Olmo V."/>
            <person name="Hegedusova E."/>
            <person name="Saus E."/>
            <person name="Pryszcz L."/>
            <person name="Cillingova A."/>
            <person name="Nosek J."/>
            <person name="Gabaldon T."/>
        </authorList>
    </citation>
    <scope>NUCLEOTIDE SEQUENCE</scope>
    <source>
        <strain evidence="2">CBS 10844</strain>
    </source>
</reference>
<sequence>MTIIFTDSKPPISPVATTATSSSKHGFGSKQQLETPPASPNIPGQLSLIYKKFNIQVEQSSLMPQPSKIKHGKPFSWCDIEYITNSNQLEIFARSQEQTSEYHSFKQMLKDRNISINEYILKHELQWNSVDLRCQKQVVPQEYSISYPQDLIFFNRDDIKILFNKFPYYFDTNIVHLCIWSKLKIPNDVNSLVGDISKLTRKIINRYLEKLFTKRGISMDQVKWFKNWTSLQSVRSISHIHVIIRDVDREVVLELVSNEEMDTLDLEDYKQLLEEPETRGAEH</sequence>
<protein>
    <recommendedName>
        <fullName evidence="4">N-acetylglucosamine-induced protein 1</fullName>
    </recommendedName>
</protein>
<evidence type="ECO:0000256" key="1">
    <source>
        <dbReference type="SAM" id="MobiDB-lite"/>
    </source>
</evidence>
<dbReference type="PANTHER" id="PTHR35020">
    <property type="entry name" value="N-ACETYLGLUCOSAMINE-INDUCED PROTEIN 1"/>
    <property type="match status" value="1"/>
</dbReference>
<feature type="region of interest" description="Disordered" evidence="1">
    <location>
        <begin position="1"/>
        <end position="39"/>
    </location>
</feature>
<name>A0AAI9SZ48_9ASCO</name>
<proteinExistence type="predicted"/>
<gene>
    <name evidence="2" type="ORF">KGF56_001735</name>
</gene>
<evidence type="ECO:0000313" key="3">
    <source>
        <dbReference type="Proteomes" id="UP001202479"/>
    </source>
</evidence>
<dbReference type="PANTHER" id="PTHR35020:SF2">
    <property type="entry name" value="N-ACETYLGLUCOSAMINE-INDUCED PROTEIN 1"/>
    <property type="match status" value="1"/>
</dbReference>
<dbReference type="Pfam" id="PF12239">
    <property type="entry name" value="DUF3605"/>
    <property type="match status" value="1"/>
</dbReference>
<dbReference type="AlphaFoldDB" id="A0AAI9SZ48"/>
<dbReference type="InterPro" id="IPR022036">
    <property type="entry name" value="DUF3605"/>
</dbReference>
<comment type="caution">
    <text evidence="2">The sequence shown here is derived from an EMBL/GenBank/DDBJ whole genome shotgun (WGS) entry which is preliminary data.</text>
</comment>
<keyword evidence="3" id="KW-1185">Reference proteome</keyword>
<evidence type="ECO:0000313" key="2">
    <source>
        <dbReference type="EMBL" id="KAI3405465.2"/>
    </source>
</evidence>
<organism evidence="2 3">
    <name type="scientific">Candida oxycetoniae</name>
    <dbReference type="NCBI Taxonomy" id="497107"/>
    <lineage>
        <taxon>Eukaryota</taxon>
        <taxon>Fungi</taxon>
        <taxon>Dikarya</taxon>
        <taxon>Ascomycota</taxon>
        <taxon>Saccharomycotina</taxon>
        <taxon>Pichiomycetes</taxon>
        <taxon>Debaryomycetaceae</taxon>
        <taxon>Candida/Lodderomyces clade</taxon>
        <taxon>Candida</taxon>
    </lineage>
</organism>